<comment type="caution">
    <text evidence="2">The sequence shown here is derived from an EMBL/GenBank/DDBJ whole genome shotgun (WGS) entry which is preliminary data.</text>
</comment>
<feature type="region of interest" description="Disordered" evidence="1">
    <location>
        <begin position="37"/>
        <end position="70"/>
    </location>
</feature>
<evidence type="ECO:0000313" key="3">
    <source>
        <dbReference type="Proteomes" id="UP001241758"/>
    </source>
</evidence>
<organism evidence="2 3">
    <name type="scientific">Actinoplanes sandaracinus</name>
    <dbReference type="NCBI Taxonomy" id="3045177"/>
    <lineage>
        <taxon>Bacteria</taxon>
        <taxon>Bacillati</taxon>
        <taxon>Actinomycetota</taxon>
        <taxon>Actinomycetes</taxon>
        <taxon>Micromonosporales</taxon>
        <taxon>Micromonosporaceae</taxon>
        <taxon>Actinoplanes</taxon>
    </lineage>
</organism>
<feature type="compositionally biased region" description="Low complexity" evidence="1">
    <location>
        <begin position="41"/>
        <end position="63"/>
    </location>
</feature>
<evidence type="ECO:0008006" key="4">
    <source>
        <dbReference type="Google" id="ProtNLM"/>
    </source>
</evidence>
<proteinExistence type="predicted"/>
<accession>A0ABT6WCG8</accession>
<keyword evidence="3" id="KW-1185">Reference proteome</keyword>
<evidence type="ECO:0000313" key="2">
    <source>
        <dbReference type="EMBL" id="MDI6097423.1"/>
    </source>
</evidence>
<dbReference type="RefSeq" id="WP_282756818.1">
    <property type="nucleotide sequence ID" value="NZ_JASCTH010000001.1"/>
</dbReference>
<dbReference type="Proteomes" id="UP001241758">
    <property type="component" value="Unassembled WGS sequence"/>
</dbReference>
<gene>
    <name evidence="2" type="ORF">QLQ12_02260</name>
</gene>
<sequence>MTAPVCDDITDGVIELSKRLFTAVLLAPALLTGCTGDEETPVATPSAATPAAPAGAVPEASGELPEAEVPGGDLASVGDGGDWDAYILECENAEQEAVVQTVVNADVTADGVADALIGRTCDASTSYFPSTVEVFDGSSPAQRPWRVGKPLLSDVGSTDKPWLTGLRVQSGVIVIEANGTGGADSNACPKLKLTYRYQLKGTAFERLDRTATESATCLPIA</sequence>
<name>A0ABT6WCG8_9ACTN</name>
<protein>
    <recommendedName>
        <fullName evidence="4">Secreted protein</fullName>
    </recommendedName>
</protein>
<evidence type="ECO:0000256" key="1">
    <source>
        <dbReference type="SAM" id="MobiDB-lite"/>
    </source>
</evidence>
<reference evidence="2 3" key="1">
    <citation type="submission" date="2023-05" db="EMBL/GenBank/DDBJ databases">
        <title>Actinoplanes sp. NEAU-A12 genome sequencing.</title>
        <authorList>
            <person name="Wang Z.-S."/>
        </authorList>
    </citation>
    <scope>NUCLEOTIDE SEQUENCE [LARGE SCALE GENOMIC DNA]</scope>
    <source>
        <strain evidence="2 3">NEAU-A12</strain>
    </source>
</reference>
<dbReference type="EMBL" id="JASCTH010000001">
    <property type="protein sequence ID" value="MDI6097423.1"/>
    <property type="molecule type" value="Genomic_DNA"/>
</dbReference>